<keyword evidence="2" id="KW-1185">Reference proteome</keyword>
<evidence type="ECO:0000313" key="1">
    <source>
        <dbReference type="EMBL" id="CDI85010.1"/>
    </source>
</evidence>
<protein>
    <submittedName>
        <fullName evidence="1">Uncharacterized protein</fullName>
    </submittedName>
</protein>
<dbReference type="AlphaFoldDB" id="U6GXX1"/>
<sequence length="186" mass="20729">MSCRKRNGEGTKQRRELRLQNTMVERTDACYEYKGTRVLCAVVPGPNGIPVSPEWGKKVIGGGRPVTIEVTETEEYPQAVGAQLEVEATRDKVEEVRRVEKGICRREAEGKPESDYPTDEIVVRPWGREARELADSNKGAILCNLGTTVVVRIDVTGSHSEALLGTEASKSFISQERVERFQLKAR</sequence>
<accession>U6GXX1</accession>
<reference evidence="1" key="1">
    <citation type="submission" date="2013-10" db="EMBL/GenBank/DDBJ databases">
        <title>Genomic analysis of the causative agents of coccidiosis in chickens.</title>
        <authorList>
            <person name="Reid A.J."/>
            <person name="Blake D."/>
            <person name="Billington K."/>
            <person name="Browne H."/>
            <person name="Dunn M."/>
            <person name="Hung S."/>
            <person name="Kawahara F."/>
            <person name="Miranda-Saavedra D."/>
            <person name="Mourier T."/>
            <person name="Nagra H."/>
            <person name="Otto T.D."/>
            <person name="Rawlings N."/>
            <person name="Sanchez A."/>
            <person name="Sanders M."/>
            <person name="Subramaniam C."/>
            <person name="Tay Y."/>
            <person name="Dear P."/>
            <person name="Doerig C."/>
            <person name="Gruber A."/>
            <person name="Parkinson J."/>
            <person name="Shirley M."/>
            <person name="Wan K.L."/>
            <person name="Berriman M."/>
            <person name="Tomley F."/>
            <person name="Pain A."/>
        </authorList>
    </citation>
    <scope>NUCLEOTIDE SEQUENCE [LARGE SCALE GENOMIC DNA]</scope>
    <source>
        <strain evidence="1">Houghton</strain>
    </source>
</reference>
<evidence type="ECO:0000313" key="2">
    <source>
        <dbReference type="Proteomes" id="UP000018201"/>
    </source>
</evidence>
<proteinExistence type="predicted"/>
<organism evidence="1 2">
    <name type="scientific">Eimeria praecox</name>
    <dbReference type="NCBI Taxonomy" id="51316"/>
    <lineage>
        <taxon>Eukaryota</taxon>
        <taxon>Sar</taxon>
        <taxon>Alveolata</taxon>
        <taxon>Apicomplexa</taxon>
        <taxon>Conoidasida</taxon>
        <taxon>Coccidia</taxon>
        <taxon>Eucoccidiorida</taxon>
        <taxon>Eimeriorina</taxon>
        <taxon>Eimeriidae</taxon>
        <taxon>Eimeria</taxon>
    </lineage>
</organism>
<dbReference type="OrthoDB" id="352647at2759"/>
<reference evidence="1" key="2">
    <citation type="submission" date="2013-10" db="EMBL/GenBank/DDBJ databases">
        <authorList>
            <person name="Aslett M."/>
        </authorList>
    </citation>
    <scope>NUCLEOTIDE SEQUENCE [LARGE SCALE GENOMIC DNA]</scope>
    <source>
        <strain evidence="1">Houghton</strain>
    </source>
</reference>
<gene>
    <name evidence="1" type="ORF">EPH_0013960</name>
</gene>
<name>U6GXX1_9EIME</name>
<dbReference type="Proteomes" id="UP000018201">
    <property type="component" value="Unassembled WGS sequence"/>
</dbReference>
<dbReference type="EMBL" id="HG693269">
    <property type="protein sequence ID" value="CDI85010.1"/>
    <property type="molecule type" value="Genomic_DNA"/>
</dbReference>
<dbReference type="VEuPathDB" id="ToxoDB:EPH_0013960"/>